<sequence>MADSPSPKGPHSSEHSSGHDLGFDPDSPDLDDPQVDPVGPAKAPKDVEPGEDSKRPSKPYDPLADLKP</sequence>
<dbReference type="Proteomes" id="UP000306272">
    <property type="component" value="Unassembled WGS sequence"/>
</dbReference>
<name>A0A5C4KQX3_PSEJE</name>
<comment type="caution">
    <text evidence="2">The sequence shown here is derived from an EMBL/GenBank/DDBJ whole genome shotgun (WGS) entry which is preliminary data.</text>
</comment>
<keyword evidence="3" id="KW-1185">Reference proteome</keyword>
<dbReference type="Pfam" id="PF19485">
    <property type="entry name" value="DUF6021"/>
    <property type="match status" value="1"/>
</dbReference>
<accession>A0A5C4KQX3</accession>
<evidence type="ECO:0000256" key="1">
    <source>
        <dbReference type="SAM" id="MobiDB-lite"/>
    </source>
</evidence>
<feature type="compositionally biased region" description="Basic and acidic residues" evidence="1">
    <location>
        <begin position="11"/>
        <end position="22"/>
    </location>
</feature>
<gene>
    <name evidence="2" type="ORF">FHG55_26605</name>
</gene>
<reference evidence="2" key="1">
    <citation type="submission" date="2019-06" db="EMBL/GenBank/DDBJ databases">
        <title>Pseudomonas-derived Butenolides : (Bio)synthesis of Styrolides.</title>
        <authorList>
            <person name="Klapper M."/>
            <person name="Chowdhury S."/>
            <person name="Stallforth P."/>
        </authorList>
    </citation>
    <scope>NUCLEOTIDE SEQUENCE [LARGE SCALE GENOMIC DNA]</scope>
    <source>
        <strain evidence="2">EC-S101</strain>
    </source>
</reference>
<dbReference type="AlphaFoldDB" id="A0A5C4KQX3"/>
<dbReference type="RefSeq" id="WP_139055776.1">
    <property type="nucleotide sequence ID" value="NZ_VDDB01000020.1"/>
</dbReference>
<organism evidence="2 3">
    <name type="scientific">Pseudomonas jessenii</name>
    <dbReference type="NCBI Taxonomy" id="77298"/>
    <lineage>
        <taxon>Bacteria</taxon>
        <taxon>Pseudomonadati</taxon>
        <taxon>Pseudomonadota</taxon>
        <taxon>Gammaproteobacteria</taxon>
        <taxon>Pseudomonadales</taxon>
        <taxon>Pseudomonadaceae</taxon>
        <taxon>Pseudomonas</taxon>
    </lineage>
</organism>
<protein>
    <submittedName>
        <fullName evidence="2">Uncharacterized protein</fullName>
    </submittedName>
</protein>
<feature type="compositionally biased region" description="Basic and acidic residues" evidence="1">
    <location>
        <begin position="43"/>
        <end position="55"/>
    </location>
</feature>
<evidence type="ECO:0000313" key="2">
    <source>
        <dbReference type="EMBL" id="TNB91391.1"/>
    </source>
</evidence>
<evidence type="ECO:0000313" key="3">
    <source>
        <dbReference type="Proteomes" id="UP000306272"/>
    </source>
</evidence>
<proteinExistence type="predicted"/>
<dbReference type="InterPro" id="IPR046063">
    <property type="entry name" value="DUF6021"/>
</dbReference>
<dbReference type="EMBL" id="VDDB01000020">
    <property type="protein sequence ID" value="TNB91391.1"/>
    <property type="molecule type" value="Genomic_DNA"/>
</dbReference>
<feature type="region of interest" description="Disordered" evidence="1">
    <location>
        <begin position="1"/>
        <end position="68"/>
    </location>
</feature>